<protein>
    <recommendedName>
        <fullName evidence="4">dihydropteroate synthase</fullName>
        <ecNumber evidence="4">2.5.1.15</ecNumber>
    </recommendedName>
</protein>
<feature type="domain" description="Pterin-binding" evidence="9">
    <location>
        <begin position="17"/>
        <end position="267"/>
    </location>
</feature>
<evidence type="ECO:0000313" key="11">
    <source>
        <dbReference type="Proteomes" id="UP001500547"/>
    </source>
</evidence>
<dbReference type="InterPro" id="IPR045031">
    <property type="entry name" value="DHP_synth-like"/>
</dbReference>
<dbReference type="EMBL" id="BAABLD010000011">
    <property type="protein sequence ID" value="GAA5169153.1"/>
    <property type="molecule type" value="Genomic_DNA"/>
</dbReference>
<dbReference type="InterPro" id="IPR006390">
    <property type="entry name" value="DHP_synth_dom"/>
</dbReference>
<comment type="caution">
    <text evidence="10">The sequence shown here is derived from an EMBL/GenBank/DDBJ whole genome shotgun (WGS) entry which is preliminary data.</text>
</comment>
<dbReference type="EC" id="2.5.1.15" evidence="4"/>
<evidence type="ECO:0000256" key="4">
    <source>
        <dbReference type="ARBA" id="ARBA00012458"/>
    </source>
</evidence>
<reference evidence="11" key="1">
    <citation type="journal article" date="2019" name="Int. J. Syst. Evol. Microbiol.">
        <title>The Global Catalogue of Microorganisms (GCM) 10K type strain sequencing project: providing services to taxonomists for standard genome sequencing and annotation.</title>
        <authorList>
            <consortium name="The Broad Institute Genomics Platform"/>
            <consortium name="The Broad Institute Genome Sequencing Center for Infectious Disease"/>
            <person name="Wu L."/>
            <person name="Ma J."/>
        </authorList>
    </citation>
    <scope>NUCLEOTIDE SEQUENCE [LARGE SCALE GENOMIC DNA]</scope>
    <source>
        <strain evidence="11">JCM 18715</strain>
    </source>
</reference>
<proteinExistence type="predicted"/>
<dbReference type="InterPro" id="IPR000489">
    <property type="entry name" value="Pterin-binding_dom"/>
</dbReference>
<dbReference type="CDD" id="cd00739">
    <property type="entry name" value="DHPS"/>
    <property type="match status" value="1"/>
</dbReference>
<evidence type="ECO:0000256" key="5">
    <source>
        <dbReference type="ARBA" id="ARBA00022679"/>
    </source>
</evidence>
<dbReference type="Gene3D" id="3.20.20.20">
    <property type="entry name" value="Dihydropteroate synthase-like"/>
    <property type="match status" value="1"/>
</dbReference>
<dbReference type="PANTHER" id="PTHR20941:SF1">
    <property type="entry name" value="FOLIC ACID SYNTHESIS PROTEIN FOL1"/>
    <property type="match status" value="1"/>
</dbReference>
<comment type="catalytic activity">
    <reaction evidence="1">
        <text>(7,8-dihydropterin-6-yl)methyl diphosphate + 4-aminobenzoate = 7,8-dihydropteroate + diphosphate</text>
        <dbReference type="Rhea" id="RHEA:19949"/>
        <dbReference type="ChEBI" id="CHEBI:17836"/>
        <dbReference type="ChEBI" id="CHEBI:17839"/>
        <dbReference type="ChEBI" id="CHEBI:33019"/>
        <dbReference type="ChEBI" id="CHEBI:72950"/>
        <dbReference type="EC" id="2.5.1.15"/>
    </reaction>
</comment>
<keyword evidence="6" id="KW-0479">Metal-binding</keyword>
<keyword evidence="7" id="KW-0460">Magnesium</keyword>
<dbReference type="Proteomes" id="UP001500547">
    <property type="component" value="Unassembled WGS sequence"/>
</dbReference>
<sequence length="273" mass="28856">MSNIFHCGRFRLSLDKPLIMAILNVTPDSFSGDGLLGRRDQCLAQAELALREGAALLDIGGESSRPGAASVSLQEEMDRVLPIVEALRDCGVPLSIDTVKPELMSAAIRAGASLINDINALRAEGALEAVVATDVGVCVMHMQGEPRTMQAAPAYDDAVNEVEAFLRQQSERLHAAGVARERILLDPGFGFGKRFAHNQSLFRALPRLAALGPLLVGVSRKTMLGDIVGRPAPERVAASAAAALLAAQKGAAVLRVHDVAATRDALAVLEQLD</sequence>
<keyword evidence="11" id="KW-1185">Reference proteome</keyword>
<dbReference type="Pfam" id="PF00809">
    <property type="entry name" value="Pterin_bind"/>
    <property type="match status" value="1"/>
</dbReference>
<dbReference type="NCBIfam" id="TIGR01496">
    <property type="entry name" value="DHPS"/>
    <property type="match status" value="1"/>
</dbReference>
<evidence type="ECO:0000256" key="2">
    <source>
        <dbReference type="ARBA" id="ARBA00001946"/>
    </source>
</evidence>
<dbReference type="PROSITE" id="PS50972">
    <property type="entry name" value="PTERIN_BINDING"/>
    <property type="match status" value="1"/>
</dbReference>
<dbReference type="PROSITE" id="PS00793">
    <property type="entry name" value="DHPS_2"/>
    <property type="match status" value="1"/>
</dbReference>
<evidence type="ECO:0000313" key="10">
    <source>
        <dbReference type="EMBL" id="GAA5169153.1"/>
    </source>
</evidence>
<evidence type="ECO:0000259" key="9">
    <source>
        <dbReference type="PROSITE" id="PS50972"/>
    </source>
</evidence>
<name>A0ABP9QXI6_9RHOO</name>
<evidence type="ECO:0000256" key="6">
    <source>
        <dbReference type="ARBA" id="ARBA00022723"/>
    </source>
</evidence>
<dbReference type="PANTHER" id="PTHR20941">
    <property type="entry name" value="FOLATE SYNTHESIS PROTEINS"/>
    <property type="match status" value="1"/>
</dbReference>
<evidence type="ECO:0000256" key="3">
    <source>
        <dbReference type="ARBA" id="ARBA00004763"/>
    </source>
</evidence>
<keyword evidence="5" id="KW-0808">Transferase</keyword>
<organism evidence="10 11">
    <name type="scientific">Viridibacterium curvum</name>
    <dbReference type="NCBI Taxonomy" id="1101404"/>
    <lineage>
        <taxon>Bacteria</taxon>
        <taxon>Pseudomonadati</taxon>
        <taxon>Pseudomonadota</taxon>
        <taxon>Betaproteobacteria</taxon>
        <taxon>Rhodocyclales</taxon>
        <taxon>Rhodocyclaceae</taxon>
        <taxon>Viridibacterium</taxon>
    </lineage>
</organism>
<comment type="cofactor">
    <cofactor evidence="2">
        <name>Mg(2+)</name>
        <dbReference type="ChEBI" id="CHEBI:18420"/>
    </cofactor>
</comment>
<evidence type="ECO:0000256" key="7">
    <source>
        <dbReference type="ARBA" id="ARBA00022842"/>
    </source>
</evidence>
<dbReference type="RefSeq" id="WP_345533945.1">
    <property type="nucleotide sequence ID" value="NZ_BAABLD010000011.1"/>
</dbReference>
<evidence type="ECO:0000256" key="8">
    <source>
        <dbReference type="ARBA" id="ARBA00022909"/>
    </source>
</evidence>
<dbReference type="InterPro" id="IPR011005">
    <property type="entry name" value="Dihydropteroate_synth-like_sf"/>
</dbReference>
<comment type="pathway">
    <text evidence="3">Cofactor biosynthesis; tetrahydrofolate biosynthesis; 7,8-dihydrofolate from 2-amino-4-hydroxy-6-hydroxymethyl-7,8-dihydropteridine diphosphate and 4-aminobenzoate: step 1/2.</text>
</comment>
<gene>
    <name evidence="10" type="primary">folP</name>
    <name evidence="10" type="ORF">GCM10025770_30360</name>
</gene>
<evidence type="ECO:0000256" key="1">
    <source>
        <dbReference type="ARBA" id="ARBA00000012"/>
    </source>
</evidence>
<accession>A0ABP9QXI6</accession>
<keyword evidence="8" id="KW-0289">Folate biosynthesis</keyword>
<dbReference type="SUPFAM" id="SSF51717">
    <property type="entry name" value="Dihydropteroate synthetase-like"/>
    <property type="match status" value="1"/>
</dbReference>